<dbReference type="GO" id="GO:0015171">
    <property type="term" value="F:amino acid transmembrane transporter activity"/>
    <property type="evidence" value="ECO:0007669"/>
    <property type="project" value="TreeGrafter"/>
</dbReference>
<dbReference type="GO" id="GO:0005886">
    <property type="term" value="C:plasma membrane"/>
    <property type="evidence" value="ECO:0007669"/>
    <property type="project" value="UniProtKB-SubCell"/>
</dbReference>
<keyword evidence="4 6" id="KW-1133">Transmembrane helix</keyword>
<dbReference type="RefSeq" id="WP_109811322.1">
    <property type="nucleotide sequence ID" value="NZ_QGKU01000031.1"/>
</dbReference>
<keyword evidence="3 6" id="KW-0812">Transmembrane</keyword>
<dbReference type="EMBL" id="QGKU01000031">
    <property type="protein sequence ID" value="PWR03016.1"/>
    <property type="molecule type" value="Genomic_DNA"/>
</dbReference>
<dbReference type="PANTHER" id="PTHR30086">
    <property type="entry name" value="ARGININE EXPORTER PROTEIN ARGO"/>
    <property type="match status" value="1"/>
</dbReference>
<name>A0A2V2LIL8_9RHOB</name>
<reference evidence="7 8" key="1">
    <citation type="submission" date="2018-05" db="EMBL/GenBank/DDBJ databases">
        <title>Rhodobacteraceae gen. nov., sp. nov. isolated from sea water.</title>
        <authorList>
            <person name="Ren Y."/>
        </authorList>
    </citation>
    <scope>NUCLEOTIDE SEQUENCE [LARGE SCALE GENOMIC DNA]</scope>
    <source>
        <strain evidence="7 8">TG-679</strain>
    </source>
</reference>
<gene>
    <name evidence="7" type="ORF">DKT77_08750</name>
</gene>
<evidence type="ECO:0000256" key="1">
    <source>
        <dbReference type="ARBA" id="ARBA00004651"/>
    </source>
</evidence>
<keyword evidence="8" id="KW-1185">Reference proteome</keyword>
<organism evidence="7 8">
    <name type="scientific">Meridianimarinicoccus roseus</name>
    <dbReference type="NCBI Taxonomy" id="2072018"/>
    <lineage>
        <taxon>Bacteria</taxon>
        <taxon>Pseudomonadati</taxon>
        <taxon>Pseudomonadota</taxon>
        <taxon>Alphaproteobacteria</taxon>
        <taxon>Rhodobacterales</taxon>
        <taxon>Paracoccaceae</taxon>
        <taxon>Meridianimarinicoccus</taxon>
    </lineage>
</organism>
<feature type="transmembrane region" description="Helical" evidence="6">
    <location>
        <begin position="147"/>
        <end position="166"/>
    </location>
</feature>
<keyword evidence="5 6" id="KW-0472">Membrane</keyword>
<accession>A0A2V2LIL8</accession>
<evidence type="ECO:0000256" key="6">
    <source>
        <dbReference type="SAM" id="Phobius"/>
    </source>
</evidence>
<evidence type="ECO:0000256" key="2">
    <source>
        <dbReference type="ARBA" id="ARBA00022475"/>
    </source>
</evidence>
<evidence type="ECO:0000256" key="3">
    <source>
        <dbReference type="ARBA" id="ARBA00022692"/>
    </source>
</evidence>
<dbReference type="Proteomes" id="UP000245680">
    <property type="component" value="Unassembled WGS sequence"/>
</dbReference>
<dbReference type="InterPro" id="IPR001123">
    <property type="entry name" value="LeuE-type"/>
</dbReference>
<feature type="transmembrane region" description="Helical" evidence="6">
    <location>
        <begin position="74"/>
        <end position="91"/>
    </location>
</feature>
<sequence length="204" mass="20989">MTPTLFLTVVALHVMAAISPGPSFVVSVRVAVSEGFRPALGVAFGFGLGAAIWAGAALAGLAALFAVAPLALSVLKWLGAAFLLWLAVQMWRHAREPIATPELGAMPRGILSAIRLGLTTQLANPKAAVFFGAVFAGLVPPDTPLPVLGALLAAILVNETLWYAVVARLFSAARARAVYARIKTGIDRAFGGLLAALAAKIAIG</sequence>
<dbReference type="PANTHER" id="PTHR30086:SF20">
    <property type="entry name" value="ARGININE EXPORTER PROTEIN ARGO-RELATED"/>
    <property type="match status" value="1"/>
</dbReference>
<comment type="caution">
    <text evidence="7">The sequence shown here is derived from an EMBL/GenBank/DDBJ whole genome shotgun (WGS) entry which is preliminary data.</text>
</comment>
<evidence type="ECO:0000256" key="5">
    <source>
        <dbReference type="ARBA" id="ARBA00023136"/>
    </source>
</evidence>
<evidence type="ECO:0000256" key="4">
    <source>
        <dbReference type="ARBA" id="ARBA00022989"/>
    </source>
</evidence>
<keyword evidence="2" id="KW-1003">Cell membrane</keyword>
<proteinExistence type="predicted"/>
<dbReference type="OrthoDB" id="9804822at2"/>
<evidence type="ECO:0000313" key="8">
    <source>
        <dbReference type="Proteomes" id="UP000245680"/>
    </source>
</evidence>
<feature type="transmembrane region" description="Helical" evidence="6">
    <location>
        <begin position="40"/>
        <end position="67"/>
    </location>
</feature>
<dbReference type="Pfam" id="PF01810">
    <property type="entry name" value="LysE"/>
    <property type="match status" value="1"/>
</dbReference>
<protein>
    <submittedName>
        <fullName evidence="7">Transporter</fullName>
    </submittedName>
</protein>
<comment type="subcellular location">
    <subcellularLocation>
        <location evidence="1">Cell membrane</location>
        <topology evidence="1">Multi-pass membrane protein</topology>
    </subcellularLocation>
</comment>
<dbReference type="AlphaFoldDB" id="A0A2V2LIL8"/>
<evidence type="ECO:0000313" key="7">
    <source>
        <dbReference type="EMBL" id="PWR03016.1"/>
    </source>
</evidence>